<dbReference type="Gene3D" id="3.30.160.720">
    <property type="match status" value="1"/>
</dbReference>
<dbReference type="GO" id="GO:0008408">
    <property type="term" value="F:3'-5' exonuclease activity"/>
    <property type="evidence" value="ECO:0007669"/>
    <property type="project" value="InterPro"/>
</dbReference>
<dbReference type="SUPFAM" id="SSF56300">
    <property type="entry name" value="Metallo-dependent phosphatases"/>
    <property type="match status" value="1"/>
</dbReference>
<organism evidence="10 11">
    <name type="scientific">Ectothiorhodosinus mongolicus</name>
    <dbReference type="NCBI Taxonomy" id="233100"/>
    <lineage>
        <taxon>Bacteria</taxon>
        <taxon>Pseudomonadati</taxon>
        <taxon>Pseudomonadota</taxon>
        <taxon>Gammaproteobacteria</taxon>
        <taxon>Chromatiales</taxon>
        <taxon>Ectothiorhodospiraceae</taxon>
        <taxon>Ectothiorhodosinus</taxon>
    </lineage>
</organism>
<comment type="subunit">
    <text evidence="2 7">Heterodimer of SbcC and SbcD.</text>
</comment>
<keyword evidence="4 7" id="KW-0540">Nuclease</keyword>
<dbReference type="InterPro" id="IPR029052">
    <property type="entry name" value="Metallo-depent_PP-like"/>
</dbReference>
<evidence type="ECO:0000313" key="11">
    <source>
        <dbReference type="Proteomes" id="UP000223759"/>
    </source>
</evidence>
<keyword evidence="11" id="KW-1185">Reference proteome</keyword>
<evidence type="ECO:0000256" key="1">
    <source>
        <dbReference type="ARBA" id="ARBA00010555"/>
    </source>
</evidence>
<keyword evidence="5 7" id="KW-0378">Hydrolase</keyword>
<evidence type="ECO:0000256" key="7">
    <source>
        <dbReference type="RuleBase" id="RU363069"/>
    </source>
</evidence>
<comment type="similarity">
    <text evidence="1 7">Belongs to the SbcD family.</text>
</comment>
<feature type="domain" description="Nuclease SbcCD subunit D C-terminal" evidence="9">
    <location>
        <begin position="299"/>
        <end position="394"/>
    </location>
</feature>
<evidence type="ECO:0000256" key="4">
    <source>
        <dbReference type="ARBA" id="ARBA00022722"/>
    </source>
</evidence>
<dbReference type="Pfam" id="PF12320">
    <property type="entry name" value="SbcD_C"/>
    <property type="match status" value="1"/>
</dbReference>
<keyword evidence="7" id="KW-0233">DNA recombination</keyword>
<keyword evidence="7" id="KW-0255">Endonuclease</keyword>
<dbReference type="InterPro" id="IPR041796">
    <property type="entry name" value="Mre11_N"/>
</dbReference>
<dbReference type="GO" id="GO:0006310">
    <property type="term" value="P:DNA recombination"/>
    <property type="evidence" value="ECO:0007669"/>
    <property type="project" value="UniProtKB-KW"/>
</dbReference>
<proteinExistence type="inferred from homology"/>
<evidence type="ECO:0000256" key="6">
    <source>
        <dbReference type="ARBA" id="ARBA00022839"/>
    </source>
</evidence>
<dbReference type="EMBL" id="FTPK01000003">
    <property type="protein sequence ID" value="SIT73033.1"/>
    <property type="molecule type" value="Genomic_DNA"/>
</dbReference>
<dbReference type="PANTHER" id="PTHR30337:SF0">
    <property type="entry name" value="NUCLEASE SBCCD SUBUNIT D"/>
    <property type="match status" value="1"/>
</dbReference>
<evidence type="ECO:0000259" key="8">
    <source>
        <dbReference type="Pfam" id="PF00149"/>
    </source>
</evidence>
<reference evidence="10 11" key="1">
    <citation type="submission" date="2017-01" db="EMBL/GenBank/DDBJ databases">
        <authorList>
            <person name="Mah S.A."/>
            <person name="Swanson W.J."/>
            <person name="Moy G.W."/>
            <person name="Vacquier V.D."/>
        </authorList>
    </citation>
    <scope>NUCLEOTIDE SEQUENCE [LARGE SCALE GENOMIC DNA]</scope>
    <source>
        <strain evidence="10 11">M9</strain>
    </source>
</reference>
<protein>
    <recommendedName>
        <fullName evidence="3 7">Nuclease SbcCD subunit D</fullName>
    </recommendedName>
</protein>
<name>A0A1R3W9Z1_9GAMM</name>
<evidence type="ECO:0000256" key="3">
    <source>
        <dbReference type="ARBA" id="ARBA00013365"/>
    </source>
</evidence>
<keyword evidence="7" id="KW-0235">DNA replication</keyword>
<dbReference type="InterPro" id="IPR004843">
    <property type="entry name" value="Calcineurin-like_PHP"/>
</dbReference>
<accession>A0A1R3W9Z1</accession>
<evidence type="ECO:0000256" key="5">
    <source>
        <dbReference type="ARBA" id="ARBA00022801"/>
    </source>
</evidence>
<keyword evidence="6 7" id="KW-0269">Exonuclease</keyword>
<dbReference type="InterPro" id="IPR026843">
    <property type="entry name" value="SbcD_C"/>
</dbReference>
<dbReference type="Pfam" id="PF00149">
    <property type="entry name" value="Metallophos"/>
    <property type="match status" value="1"/>
</dbReference>
<comment type="function">
    <text evidence="7">SbcCD cleaves DNA hairpin structures. These structures can inhibit DNA replication and are intermediates in certain DNA recombination reactions. The complex acts as a 3'-&gt;5' double strand exonuclease that can open hairpins. It also has a 5' single-strand endonuclease activity.</text>
</comment>
<dbReference type="NCBIfam" id="TIGR00619">
    <property type="entry name" value="sbcd"/>
    <property type="match status" value="1"/>
</dbReference>
<dbReference type="InterPro" id="IPR004593">
    <property type="entry name" value="SbcD"/>
</dbReference>
<sequence length="425" mass="46809">MGYNPTMGGAGVVPLNVLHTADWHLGRALYGRRRDEEFAAFLSWLVETIARQEIHVLLVAGDVFDTSTPSNRVQELYYRFLGQIKTTACRHVVIIGGNHDSPSFLNAPQDLLQAFDVHVIGSKTADPADEVRVLRDAKGQPELIVCAVPYLRDRDIREAQPGESIEDKGRKLIEGIAGHYAEVASCAEVQRADLGVDVPIVGMGHLFTAGGKTTSDDGVRDLYVGSLAHVTAEVFPPCLDYVALGHLHVPQRVGGGDRVRYSGSPIPMGFGEALQEKIVLKLRCEGRQLSVEPISVPLFQALATLSGDWATIEQGIRAQLAKPSSCWLEVNYTGKEIITDLRERIDALIEGSPLEVLRVRNQRLIQQVLSPSVTEETLEELDMAQVFVRCLEAHEVPEAQRPELLQAYREILESVAEADDDRARV</sequence>
<dbReference type="InterPro" id="IPR050535">
    <property type="entry name" value="DNA_Repair-Maintenance_Comp"/>
</dbReference>
<dbReference type="AlphaFoldDB" id="A0A1R3W9Z1"/>
<dbReference type="GO" id="GO:0004519">
    <property type="term" value="F:endonuclease activity"/>
    <property type="evidence" value="ECO:0007669"/>
    <property type="project" value="UniProtKB-KW"/>
</dbReference>
<dbReference type="Gene3D" id="3.60.21.10">
    <property type="match status" value="1"/>
</dbReference>
<evidence type="ECO:0000313" key="10">
    <source>
        <dbReference type="EMBL" id="SIT73033.1"/>
    </source>
</evidence>
<dbReference type="CDD" id="cd00840">
    <property type="entry name" value="MPP_Mre11_N"/>
    <property type="match status" value="1"/>
</dbReference>
<dbReference type="STRING" id="233100.SAMN05216526_1790"/>
<evidence type="ECO:0000259" key="9">
    <source>
        <dbReference type="Pfam" id="PF12320"/>
    </source>
</evidence>
<dbReference type="Proteomes" id="UP000223759">
    <property type="component" value="Unassembled WGS sequence"/>
</dbReference>
<dbReference type="PANTHER" id="PTHR30337">
    <property type="entry name" value="COMPONENT OF ATP-DEPENDENT DSDNA EXONUCLEASE"/>
    <property type="match status" value="1"/>
</dbReference>
<dbReference type="GO" id="GO:0006260">
    <property type="term" value="P:DNA replication"/>
    <property type="evidence" value="ECO:0007669"/>
    <property type="project" value="UniProtKB-KW"/>
</dbReference>
<gene>
    <name evidence="7" type="primary">sbcD</name>
    <name evidence="10" type="ORF">SAMN05216526_1790</name>
</gene>
<feature type="domain" description="Calcineurin-like phosphoesterase" evidence="8">
    <location>
        <begin position="16"/>
        <end position="115"/>
    </location>
</feature>
<evidence type="ECO:0000256" key="2">
    <source>
        <dbReference type="ARBA" id="ARBA00011322"/>
    </source>
</evidence>